<reference evidence="2 3" key="1">
    <citation type="submission" date="2017-12" db="EMBL/GenBank/DDBJ databases">
        <authorList>
            <consortium name="DOE Joint Genome Institute"/>
            <person name="Haridas S."/>
            <person name="Kjaerbolling I."/>
            <person name="Vesth T.C."/>
            <person name="Frisvad J.C."/>
            <person name="Nybo J.L."/>
            <person name="Theobald S."/>
            <person name="Kuo A."/>
            <person name="Bowyer P."/>
            <person name="Matsuda Y."/>
            <person name="Mondo S."/>
            <person name="Lyhne E.K."/>
            <person name="Kogle M.E."/>
            <person name="Clum A."/>
            <person name="Lipzen A."/>
            <person name="Salamov A."/>
            <person name="Ngan C.Y."/>
            <person name="Daum C."/>
            <person name="Chiniquy J."/>
            <person name="Barry K."/>
            <person name="LaButti K."/>
            <person name="Simmons B.A."/>
            <person name="Magnuson J.K."/>
            <person name="Mortensen U.H."/>
            <person name="Larsen T.O."/>
            <person name="Grigoriev I.V."/>
            <person name="Baker S.E."/>
            <person name="Andersen M.R."/>
            <person name="Nordberg H.P."/>
            <person name="Cantor M.N."/>
            <person name="Hua S.X."/>
        </authorList>
    </citation>
    <scope>NUCLEOTIDE SEQUENCE [LARGE SCALE GENOMIC DNA]</scope>
    <source>
        <strain evidence="2 3">CBS 102.13</strain>
    </source>
</reference>
<dbReference type="OrthoDB" id="291007at2759"/>
<dbReference type="GO" id="GO:0008237">
    <property type="term" value="F:metallopeptidase activity"/>
    <property type="evidence" value="ECO:0007669"/>
    <property type="project" value="InterPro"/>
</dbReference>
<proteinExistence type="predicted"/>
<feature type="signal peptide" evidence="1">
    <location>
        <begin position="1"/>
        <end position="20"/>
    </location>
</feature>
<dbReference type="RefSeq" id="XP_024670776.1">
    <property type="nucleotide sequence ID" value="XM_024817593.1"/>
</dbReference>
<dbReference type="STRING" id="41067.A0A2I2F802"/>
<dbReference type="SUPFAM" id="SSF55486">
    <property type="entry name" value="Metalloproteases ('zincins'), catalytic domain"/>
    <property type="match status" value="1"/>
</dbReference>
<protein>
    <recommendedName>
        <fullName evidence="4">Peptidase metallopeptidase domain-containing protein</fullName>
    </recommendedName>
</protein>
<organism evidence="2 3">
    <name type="scientific">Aspergillus candidus</name>
    <dbReference type="NCBI Taxonomy" id="41067"/>
    <lineage>
        <taxon>Eukaryota</taxon>
        <taxon>Fungi</taxon>
        <taxon>Dikarya</taxon>
        <taxon>Ascomycota</taxon>
        <taxon>Pezizomycotina</taxon>
        <taxon>Eurotiomycetes</taxon>
        <taxon>Eurotiomycetidae</taxon>
        <taxon>Eurotiales</taxon>
        <taxon>Aspergillaceae</taxon>
        <taxon>Aspergillus</taxon>
        <taxon>Aspergillus subgen. Circumdati</taxon>
    </lineage>
</organism>
<dbReference type="GeneID" id="36524753"/>
<evidence type="ECO:0000256" key="1">
    <source>
        <dbReference type="SAM" id="SignalP"/>
    </source>
</evidence>
<keyword evidence="1" id="KW-0732">Signal</keyword>
<accession>A0A2I2F802</accession>
<sequence>MAAQMLWKAVLLFLFTLSLSCVVNAGSAAWETARFPNAKWVGMEHTEQNMRWNRKTIKYAFSDPASRAVLATWVQTAMDLWYASGLPETFKVQEIDRRECQRDGLNCLIITRSFMELSTPIGKKPHPDFHSLVARWTTETSVGMLDTAANFAHEIGHAFGLYHESHNPHFWTLGGNLWNNYELNCPNFKDYDELSEKLSFEMTWGVHGVCEDGCTARRHGFRAAEVLPCVDDNTINPGSGITTDANIDWSSIMTTPSYIGNGRNPLEDNTHYTVLRSLGDRRIDPTFAPTTFDVQGLMTMYEEPYLTPRPILHNDPRSNAYGIFQRSAPGC</sequence>
<keyword evidence="3" id="KW-1185">Reference proteome</keyword>
<evidence type="ECO:0008006" key="4">
    <source>
        <dbReference type="Google" id="ProtNLM"/>
    </source>
</evidence>
<dbReference type="EMBL" id="KZ559148">
    <property type="protein sequence ID" value="PLB36764.1"/>
    <property type="molecule type" value="Genomic_DNA"/>
</dbReference>
<dbReference type="Proteomes" id="UP000234585">
    <property type="component" value="Unassembled WGS sequence"/>
</dbReference>
<dbReference type="Gene3D" id="3.40.390.10">
    <property type="entry name" value="Collagenase (Catalytic Domain)"/>
    <property type="match status" value="1"/>
</dbReference>
<feature type="chain" id="PRO_5014132369" description="Peptidase metallopeptidase domain-containing protein" evidence="1">
    <location>
        <begin position="21"/>
        <end position="331"/>
    </location>
</feature>
<dbReference type="InterPro" id="IPR024079">
    <property type="entry name" value="MetalloPept_cat_dom_sf"/>
</dbReference>
<evidence type="ECO:0000313" key="3">
    <source>
        <dbReference type="Proteomes" id="UP000234585"/>
    </source>
</evidence>
<gene>
    <name evidence="2" type="ORF">BDW47DRAFT_132569</name>
</gene>
<name>A0A2I2F802_ASPCN</name>
<evidence type="ECO:0000313" key="2">
    <source>
        <dbReference type="EMBL" id="PLB36764.1"/>
    </source>
</evidence>
<dbReference type="AlphaFoldDB" id="A0A2I2F802"/>